<evidence type="ECO:0000313" key="3">
    <source>
        <dbReference type="Proteomes" id="UP000007150"/>
    </source>
</evidence>
<accession>F6F0P1</accession>
<gene>
    <name evidence="2" type="ORF">Sphch_2720</name>
</gene>
<dbReference type="RefSeq" id="WP_013848599.1">
    <property type="nucleotide sequence ID" value="NC_015593.1"/>
</dbReference>
<feature type="domain" description="T6SS Transcription factor RovC-like DNA binding" evidence="1">
    <location>
        <begin position="71"/>
        <end position="169"/>
    </location>
</feature>
<dbReference type="HOGENOM" id="CLU_071510_1_0_5"/>
<dbReference type="Proteomes" id="UP000007150">
    <property type="component" value="Chromosome 1"/>
</dbReference>
<sequence length="170" mass="18924">MTICATARPCPGGHPEAFDIGKLTMPASVLKDAAGEELAIRSGRLTVRLCIEAGTLLAGPVMLDFRLGGRRELQRRLLALRQFEALLRLGRIPHALQGGPRNMMRSELILRTLDAMADHRRVRAVASELYGTQKVDADWYHASDYLRMKTRRLMTKARRLATGGYLDLIG</sequence>
<protein>
    <recommendedName>
        <fullName evidence="1">T6SS Transcription factor RovC-like DNA binding domain-containing protein</fullName>
    </recommendedName>
</protein>
<dbReference type="EMBL" id="CP002798">
    <property type="protein sequence ID" value="AEG50363.1"/>
    <property type="molecule type" value="Genomic_DNA"/>
</dbReference>
<dbReference type="AlphaFoldDB" id="F6F0P1"/>
<evidence type="ECO:0000259" key="1">
    <source>
        <dbReference type="Pfam" id="PF10074"/>
    </source>
</evidence>
<dbReference type="KEGG" id="sch:Sphch_2720"/>
<proteinExistence type="predicted"/>
<dbReference type="InterPro" id="IPR018754">
    <property type="entry name" value="RovC-like_DNA-bd"/>
</dbReference>
<organism evidence="2 3">
    <name type="scientific">Sphingobium chlorophenolicum L-1</name>
    <dbReference type="NCBI Taxonomy" id="690566"/>
    <lineage>
        <taxon>Bacteria</taxon>
        <taxon>Pseudomonadati</taxon>
        <taxon>Pseudomonadota</taxon>
        <taxon>Alphaproteobacteria</taxon>
        <taxon>Sphingomonadales</taxon>
        <taxon>Sphingomonadaceae</taxon>
        <taxon>Sphingobium</taxon>
    </lineage>
</organism>
<reference evidence="2 3" key="1">
    <citation type="submission" date="2011-05" db="EMBL/GenBank/DDBJ databases">
        <title>Complete sequence of chromosome 1 of Sphingobium chlorophenolicum L-1.</title>
        <authorList>
            <consortium name="US DOE Joint Genome Institute"/>
            <person name="Lucas S."/>
            <person name="Han J."/>
            <person name="Lapidus A."/>
            <person name="Cheng J.-F."/>
            <person name="Goodwin L."/>
            <person name="Pitluck S."/>
            <person name="Peters L."/>
            <person name="Daligault H."/>
            <person name="Han C."/>
            <person name="Tapia R."/>
            <person name="Land M."/>
            <person name="Hauser L."/>
            <person name="Kyrpides N."/>
            <person name="Ivanova N."/>
            <person name="Pagani I."/>
            <person name="Turner P."/>
            <person name="Copley S."/>
            <person name="Woyke T."/>
        </authorList>
    </citation>
    <scope>NUCLEOTIDE SEQUENCE [LARGE SCALE GENOMIC DNA]</scope>
    <source>
        <strain evidence="2 3">L-1</strain>
    </source>
</reference>
<keyword evidence="3" id="KW-1185">Reference proteome</keyword>
<name>F6F0P1_SPHCR</name>
<evidence type="ECO:0000313" key="2">
    <source>
        <dbReference type="EMBL" id="AEG50363.1"/>
    </source>
</evidence>
<dbReference type="Pfam" id="PF10074">
    <property type="entry name" value="RovC_DNA-bd"/>
    <property type="match status" value="1"/>
</dbReference>